<evidence type="ECO:0000313" key="1">
    <source>
        <dbReference type="EMBL" id="QEE85954.1"/>
    </source>
</evidence>
<evidence type="ECO:0000313" key="2">
    <source>
        <dbReference type="Proteomes" id="UP000287027"/>
    </source>
</evidence>
<dbReference type="KEGG" id="aoy:EOV40_009705"/>
<protein>
    <submittedName>
        <fullName evidence="1">Uncharacterized protein</fullName>
    </submittedName>
</protein>
<dbReference type="Pfam" id="PF13993">
    <property type="entry name" value="YccJ"/>
    <property type="match status" value="1"/>
</dbReference>
<dbReference type="Proteomes" id="UP000287027">
    <property type="component" value="Chromosome"/>
</dbReference>
<dbReference type="InterPro" id="IPR025600">
    <property type="entry name" value="YccJ"/>
</dbReference>
<dbReference type="RefSeq" id="WP_128105794.1">
    <property type="nucleotide sequence ID" value="NZ_CP042808.1"/>
</dbReference>
<reference evidence="1 2" key="1">
    <citation type="submission" date="2019-08" db="EMBL/GenBank/DDBJ databases">
        <title>Acetobacter oryzioeni sp. nov., isolated from Korean rice wine vinegar.</title>
        <authorList>
            <person name="Baek J.H."/>
            <person name="Kim K.H."/>
            <person name="Jeon C.O."/>
            <person name="Han D.M."/>
        </authorList>
    </citation>
    <scope>NUCLEOTIDE SEQUENCE [LARGE SCALE GENOMIC DNA]</scope>
    <source>
        <strain evidence="1 2">B6</strain>
    </source>
</reference>
<name>A0A5B9GKW5_9PROT</name>
<gene>
    <name evidence="1" type="ORF">EOV40_009705</name>
</gene>
<proteinExistence type="predicted"/>
<dbReference type="AlphaFoldDB" id="A0A5B9GKW5"/>
<sequence length="74" mass="8436">MTHFSNEIRSFADSRETSYEIAQAIFDLFPGNEENVWEEPSDAQRTAIVSAAWEMADADEDSLIWGCEKFSRDA</sequence>
<organism evidence="1 2">
    <name type="scientific">Acetobacter oryzoeni</name>
    <dbReference type="NCBI Taxonomy" id="2500548"/>
    <lineage>
        <taxon>Bacteria</taxon>
        <taxon>Pseudomonadati</taxon>
        <taxon>Pseudomonadota</taxon>
        <taxon>Alphaproteobacteria</taxon>
        <taxon>Acetobacterales</taxon>
        <taxon>Acetobacteraceae</taxon>
        <taxon>Acetobacter</taxon>
    </lineage>
</organism>
<keyword evidence="2" id="KW-1185">Reference proteome</keyword>
<accession>A0A5B9GKW5</accession>
<dbReference type="EMBL" id="CP042808">
    <property type="protein sequence ID" value="QEE85954.1"/>
    <property type="molecule type" value="Genomic_DNA"/>
</dbReference>